<feature type="compositionally biased region" description="Basic and acidic residues" evidence="1">
    <location>
        <begin position="134"/>
        <end position="150"/>
    </location>
</feature>
<feature type="compositionally biased region" description="Basic and acidic residues" evidence="1">
    <location>
        <begin position="87"/>
        <end position="108"/>
    </location>
</feature>
<keyword evidence="3" id="KW-1185">Reference proteome</keyword>
<sequence>MSDVTGEVGLNFTEREMQMLAWAMQSLKSGPPEIDYEKLASYAGMSNPRSASNAWAKIKAKLASSTDTAGLTPKKGGGRKKATNTDAAKETPRKRAAKKQDIEGEGTPKKKGRQAKSKKIVDEDTGSDEAEEPGSVKDESGDDKKVKADVADEDDEMAEEV</sequence>
<proteinExistence type="predicted"/>
<evidence type="ECO:0000256" key="1">
    <source>
        <dbReference type="SAM" id="MobiDB-lite"/>
    </source>
</evidence>
<dbReference type="Proteomes" id="UP000800035">
    <property type="component" value="Unassembled WGS sequence"/>
</dbReference>
<feature type="compositionally biased region" description="Acidic residues" evidence="1">
    <location>
        <begin position="123"/>
        <end position="132"/>
    </location>
</feature>
<feature type="compositionally biased region" description="Acidic residues" evidence="1">
    <location>
        <begin position="151"/>
        <end position="161"/>
    </location>
</feature>
<evidence type="ECO:0000313" key="2">
    <source>
        <dbReference type="EMBL" id="KAF1959381.1"/>
    </source>
</evidence>
<organism evidence="2 3">
    <name type="scientific">Byssothecium circinans</name>
    <dbReference type="NCBI Taxonomy" id="147558"/>
    <lineage>
        <taxon>Eukaryota</taxon>
        <taxon>Fungi</taxon>
        <taxon>Dikarya</taxon>
        <taxon>Ascomycota</taxon>
        <taxon>Pezizomycotina</taxon>
        <taxon>Dothideomycetes</taxon>
        <taxon>Pleosporomycetidae</taxon>
        <taxon>Pleosporales</taxon>
        <taxon>Massarineae</taxon>
        <taxon>Massarinaceae</taxon>
        <taxon>Byssothecium</taxon>
    </lineage>
</organism>
<dbReference type="OrthoDB" id="5403747at2759"/>
<gene>
    <name evidence="2" type="ORF">CC80DRAFT_524021</name>
</gene>
<evidence type="ECO:0000313" key="3">
    <source>
        <dbReference type="Proteomes" id="UP000800035"/>
    </source>
</evidence>
<reference evidence="2" key="1">
    <citation type="journal article" date="2020" name="Stud. Mycol.">
        <title>101 Dothideomycetes genomes: a test case for predicting lifestyles and emergence of pathogens.</title>
        <authorList>
            <person name="Haridas S."/>
            <person name="Albert R."/>
            <person name="Binder M."/>
            <person name="Bloem J."/>
            <person name="Labutti K."/>
            <person name="Salamov A."/>
            <person name="Andreopoulos B."/>
            <person name="Baker S."/>
            <person name="Barry K."/>
            <person name="Bills G."/>
            <person name="Bluhm B."/>
            <person name="Cannon C."/>
            <person name="Castanera R."/>
            <person name="Culley D."/>
            <person name="Daum C."/>
            <person name="Ezra D."/>
            <person name="Gonzalez J."/>
            <person name="Henrissat B."/>
            <person name="Kuo A."/>
            <person name="Liang C."/>
            <person name="Lipzen A."/>
            <person name="Lutzoni F."/>
            <person name="Magnuson J."/>
            <person name="Mondo S."/>
            <person name="Nolan M."/>
            <person name="Ohm R."/>
            <person name="Pangilinan J."/>
            <person name="Park H.-J."/>
            <person name="Ramirez L."/>
            <person name="Alfaro M."/>
            <person name="Sun H."/>
            <person name="Tritt A."/>
            <person name="Yoshinaga Y."/>
            <person name="Zwiers L.-H."/>
            <person name="Turgeon B."/>
            <person name="Goodwin S."/>
            <person name="Spatafora J."/>
            <person name="Crous P."/>
            <person name="Grigoriev I."/>
        </authorList>
    </citation>
    <scope>NUCLEOTIDE SEQUENCE</scope>
    <source>
        <strain evidence="2">CBS 675.92</strain>
    </source>
</reference>
<accession>A0A6A5U387</accession>
<dbReference type="EMBL" id="ML976985">
    <property type="protein sequence ID" value="KAF1959381.1"/>
    <property type="molecule type" value="Genomic_DNA"/>
</dbReference>
<feature type="compositionally biased region" description="Basic residues" evidence="1">
    <location>
        <begin position="109"/>
        <end position="118"/>
    </location>
</feature>
<name>A0A6A5U387_9PLEO</name>
<dbReference type="AlphaFoldDB" id="A0A6A5U387"/>
<feature type="region of interest" description="Disordered" evidence="1">
    <location>
        <begin position="62"/>
        <end position="161"/>
    </location>
</feature>
<protein>
    <submittedName>
        <fullName evidence="2">Uncharacterized protein</fullName>
    </submittedName>
</protein>